<comment type="similarity">
    <text evidence="2">Belongs to the ROK (NagC/XylR) family.</text>
</comment>
<gene>
    <name evidence="4" type="ORF">JW646_00095</name>
</gene>
<evidence type="ECO:0000256" key="1">
    <source>
        <dbReference type="ARBA" id="ARBA00002486"/>
    </source>
</evidence>
<evidence type="ECO:0000313" key="5">
    <source>
        <dbReference type="Proteomes" id="UP001198983"/>
    </source>
</evidence>
<organism evidence="4 5">
    <name type="scientific">Terrisporobacter hibernicus</name>
    <dbReference type="NCBI Taxonomy" id="2813371"/>
    <lineage>
        <taxon>Bacteria</taxon>
        <taxon>Bacillati</taxon>
        <taxon>Bacillota</taxon>
        <taxon>Clostridia</taxon>
        <taxon>Peptostreptococcales</taxon>
        <taxon>Peptostreptococcaceae</taxon>
        <taxon>Terrisporobacter</taxon>
    </lineage>
</organism>
<dbReference type="Proteomes" id="UP001198983">
    <property type="component" value="Chromosome"/>
</dbReference>
<accession>A0AAX2ZEW9</accession>
<dbReference type="KEGG" id="tem:JW646_00095"/>
<reference evidence="4 5" key="1">
    <citation type="journal article" date="2023" name="Int. J. Syst. Evol. Microbiol.">
        <title>Terrisporobacter hibernicus sp. nov., isolated from bovine faeces in Northern Ireland.</title>
        <authorList>
            <person name="Mitchell M."/>
            <person name="Nguyen S.V."/>
            <person name="Connor M."/>
            <person name="Fairley D.J."/>
            <person name="Donoghue O."/>
            <person name="Marshall H."/>
            <person name="Koolman L."/>
            <person name="McMullan G."/>
            <person name="Schaffer K.E."/>
            <person name="McGrath J.W."/>
            <person name="Fanning S."/>
        </authorList>
    </citation>
    <scope>NUCLEOTIDE SEQUENCE [LARGE SCALE GENOMIC DNA]</scope>
    <source>
        <strain evidence="4 5">MCA3</strain>
    </source>
</reference>
<dbReference type="InterPro" id="IPR043129">
    <property type="entry name" value="ATPase_NBD"/>
</dbReference>
<dbReference type="CDD" id="cd23763">
    <property type="entry name" value="ASKHA_ATPase_ROK"/>
    <property type="match status" value="1"/>
</dbReference>
<evidence type="ECO:0000256" key="3">
    <source>
        <dbReference type="ARBA" id="ARBA00022629"/>
    </source>
</evidence>
<keyword evidence="3" id="KW-0859">Xylose metabolism</keyword>
<dbReference type="PANTHER" id="PTHR18964">
    <property type="entry name" value="ROK (REPRESSOR, ORF, KINASE) FAMILY"/>
    <property type="match status" value="1"/>
</dbReference>
<dbReference type="SUPFAM" id="SSF46785">
    <property type="entry name" value="Winged helix' DNA-binding domain"/>
    <property type="match status" value="1"/>
</dbReference>
<dbReference type="GO" id="GO:0042732">
    <property type="term" value="P:D-xylose metabolic process"/>
    <property type="evidence" value="ECO:0007669"/>
    <property type="project" value="UniProtKB-KW"/>
</dbReference>
<keyword evidence="3" id="KW-0119">Carbohydrate metabolism</keyword>
<dbReference type="EMBL" id="CP081135">
    <property type="protein sequence ID" value="UEL47888.1"/>
    <property type="molecule type" value="Genomic_DNA"/>
</dbReference>
<comment type="function">
    <text evidence="1">Transcriptional repressor of xylose-utilizing enzymes.</text>
</comment>
<evidence type="ECO:0000256" key="2">
    <source>
        <dbReference type="ARBA" id="ARBA00006479"/>
    </source>
</evidence>
<dbReference type="Pfam" id="PF00480">
    <property type="entry name" value="ROK"/>
    <property type="match status" value="1"/>
</dbReference>
<protein>
    <submittedName>
        <fullName evidence="4">ROK family protein</fullName>
    </submittedName>
</protein>
<dbReference type="Gene3D" id="3.30.420.40">
    <property type="match status" value="2"/>
</dbReference>
<evidence type="ECO:0000313" key="4">
    <source>
        <dbReference type="EMBL" id="UEL47888.1"/>
    </source>
</evidence>
<keyword evidence="5" id="KW-1185">Reference proteome</keyword>
<dbReference type="AlphaFoldDB" id="A0AAX2ZEW9"/>
<dbReference type="Pfam" id="PF13412">
    <property type="entry name" value="HTH_24"/>
    <property type="match status" value="1"/>
</dbReference>
<dbReference type="RefSeq" id="WP_148557704.1">
    <property type="nucleotide sequence ID" value="NZ_CP081135.1"/>
</dbReference>
<dbReference type="InterPro" id="IPR036390">
    <property type="entry name" value="WH_DNA-bd_sf"/>
</dbReference>
<dbReference type="Gene3D" id="1.10.10.10">
    <property type="entry name" value="Winged helix-like DNA-binding domain superfamily/Winged helix DNA-binding domain"/>
    <property type="match status" value="1"/>
</dbReference>
<proteinExistence type="inferred from homology"/>
<dbReference type="InterPro" id="IPR036388">
    <property type="entry name" value="WH-like_DNA-bd_sf"/>
</dbReference>
<dbReference type="SUPFAM" id="SSF53067">
    <property type="entry name" value="Actin-like ATPase domain"/>
    <property type="match status" value="1"/>
</dbReference>
<name>A0AAX2ZEW9_9FIRM</name>
<sequence>MNNMIGKPQTIKKVNEDLIKNLIKKQGPITKPEISNITNLSLATVNKTVQKLLDKEKVKVSAVAESTGGRRAQLFEINGDLEYVIALYYYNHIFYAVVSNLIGEIIYKDKFYVNNSDYHVFMNDLFHVIDKLIEKSGSCRIKAIGLGVPGAVKNGVIKNIPNIRMLENVNLKKIIESKYNINTFVENDVNLATLGIYEKNYKEIYDSMFLVYVEDGLGSGIIINKNLYTGFSNFAGELNIMDIGEHDINSFNLEQVILNLKNKIKIEKEENLKESLMMIVSKTILNIVCILNPETVVIQCEVIKNEDINYVINYISNAVGKDNCPEIIVLESSKEHGLNGTINMCLKETTYQYSLSNIRGC</sequence>
<dbReference type="PANTHER" id="PTHR18964:SF149">
    <property type="entry name" value="BIFUNCTIONAL UDP-N-ACETYLGLUCOSAMINE 2-EPIMERASE_N-ACETYLMANNOSAMINE KINASE"/>
    <property type="match status" value="1"/>
</dbReference>
<dbReference type="InterPro" id="IPR000600">
    <property type="entry name" value="ROK"/>
</dbReference>